<name>A0A2H6K9R8_9APIC</name>
<keyword evidence="11" id="KW-1185">Reference proteome</keyword>
<dbReference type="Pfam" id="PF00664">
    <property type="entry name" value="ABC_membrane"/>
    <property type="match status" value="1"/>
</dbReference>
<organism evidence="10 11">
    <name type="scientific">Babesia ovata</name>
    <dbReference type="NCBI Taxonomy" id="189622"/>
    <lineage>
        <taxon>Eukaryota</taxon>
        <taxon>Sar</taxon>
        <taxon>Alveolata</taxon>
        <taxon>Apicomplexa</taxon>
        <taxon>Aconoidasida</taxon>
        <taxon>Piroplasmida</taxon>
        <taxon>Babesiidae</taxon>
        <taxon>Babesia</taxon>
    </lineage>
</organism>
<evidence type="ECO:0000256" key="6">
    <source>
        <dbReference type="ARBA" id="ARBA00023136"/>
    </source>
</evidence>
<dbReference type="RefSeq" id="XP_028865979.1">
    <property type="nucleotide sequence ID" value="XM_029010146.1"/>
</dbReference>
<dbReference type="EMBL" id="BDSA01000001">
    <property type="protein sequence ID" value="GBE59736.1"/>
    <property type="molecule type" value="Genomic_DNA"/>
</dbReference>
<evidence type="ECO:0000259" key="9">
    <source>
        <dbReference type="PROSITE" id="PS50929"/>
    </source>
</evidence>
<dbReference type="InterPro" id="IPR039421">
    <property type="entry name" value="Type_1_exporter"/>
</dbReference>
<evidence type="ECO:0000313" key="10">
    <source>
        <dbReference type="EMBL" id="GBE59736.1"/>
    </source>
</evidence>
<dbReference type="InterPro" id="IPR011527">
    <property type="entry name" value="ABC1_TM_dom"/>
</dbReference>
<evidence type="ECO:0000256" key="2">
    <source>
        <dbReference type="ARBA" id="ARBA00022692"/>
    </source>
</evidence>
<reference evidence="10 11" key="1">
    <citation type="journal article" date="2017" name="BMC Genomics">
        <title>Whole-genome assembly of Babesia ovata and comparative genomics between closely related pathogens.</title>
        <authorList>
            <person name="Yamagishi J."/>
            <person name="Asada M."/>
            <person name="Hakimi H."/>
            <person name="Tanaka T.Q."/>
            <person name="Sugimoto C."/>
            <person name="Kawazu S."/>
        </authorList>
    </citation>
    <scope>NUCLEOTIDE SEQUENCE [LARGE SCALE GENOMIC DNA]</scope>
    <source>
        <strain evidence="10 11">Miyake</strain>
    </source>
</reference>
<feature type="transmembrane region" description="Helical" evidence="7">
    <location>
        <begin position="324"/>
        <end position="345"/>
    </location>
</feature>
<evidence type="ECO:0000256" key="5">
    <source>
        <dbReference type="ARBA" id="ARBA00022989"/>
    </source>
</evidence>
<proteinExistence type="predicted"/>
<feature type="domain" description="ABC transporter" evidence="8">
    <location>
        <begin position="398"/>
        <end position="642"/>
    </location>
</feature>
<dbReference type="InterPro" id="IPR003439">
    <property type="entry name" value="ABC_transporter-like_ATP-bd"/>
</dbReference>
<dbReference type="PROSITE" id="PS50929">
    <property type="entry name" value="ABC_TM1F"/>
    <property type="match status" value="1"/>
</dbReference>
<dbReference type="Pfam" id="PF00005">
    <property type="entry name" value="ABC_tran"/>
    <property type="match status" value="1"/>
</dbReference>
<dbReference type="Gene3D" id="1.20.1560.10">
    <property type="entry name" value="ABC transporter type 1, transmembrane domain"/>
    <property type="match status" value="1"/>
</dbReference>
<sequence length="1171" mass="130310">MGAAYSKPTSPKSEEVATPTDVSVCDTVRRFFSELEPEEKRNLVMGGCAMVVNAATNMLYPKIIGNIIDSGSTGQVFGPVSWLPGCHKRVPPLDGDEVLSINCPYAMFKMLFCSALPLYAVGSVASWVRVSSMNHAIYLIQKRSRKKMFEKMLMQGAPFFHTRASGLLIAKLLNDCEEGPKAMVENAFTFLRCCNSVIGGTINLISISPCLTAVTMTCIPLFGLFIIGYSSIIKRCQRQRKELLDDAIGQAEEVISGIESVMNFGKETDEIATFSYALDRCDSVSRRVCNSEGVLMGSILAGFNLSTLIMLYCGSYRMKSGDISVGNMASFILYGALFGLGVSGLSKASFMHEWSITIEQITSDVSKAAVSLQRIYEIHDLEDQEDDGDILDNVRGDLEFDNVSFSYGTRADTPVLRDMSLKIEAGEVVAIVGANGMGKSTTANLLTTLYKPTGGRVLLDGIDVQKLNSRWLRSKVFTVVTQDPLLFSMSIAQNLRYSNEDVSDEEMKAATRYCEIQEFIESLPSGYDETVGQRGALLSTGQKQRIGLARALLRDTPCLILDEAMSALDGSSEDLVRRIINRLMEAAKIGDGRVAIQVTVADSYHVSGGPFCCFVRVAPVESQWSDDDPPVSVDFISLNVYGIVSFSNRLFTPSKIQNNLHFGFLKEARRRLKPNEGAHLICASDAVLFHTCTEIDRTSPESYYRYTCTIPPFVPPTVDGENISCNYYVDVTVQHSSNRLSLQRQTLHRRLEFRVQGSIYPESSGVPTLDDALYPFLPKKGGYTLDGGRVDEAILPRVCQDITSGNYGRQNMLFDYESMLVRLEAESPPTDISKDQSPDAFLLSRDLNAFWHVWDTMNGSGFLHEPEESYVLRRYNGFVEQFTELVLNDTTGKELEKYRPWFGSMLQIMEPSGGRGQAGGGRHEALRNFYKVVEERIEQLQGTTMDNLRRTAGDSLEMQYEQAADGSNKVMNFSLEGRKLCTCNLQGFGQLRGAQEFTLPTNSWFTVHFDFPDAFRCLQVDVNLVRFDVAGTQEQVTSEVSVVQRSLYTLGKTQSSVTLFVPMHTTPTFISSFLAVSYKLELRFSYYAEAINTLQEDTARAGLSRLRMLKWDHSVRLLQSESVRLQSRCFRKDEPASMERTLQLARALCDRPNTTGLMRGAPALSTTFNIV</sequence>
<dbReference type="GO" id="GO:0016887">
    <property type="term" value="F:ATP hydrolysis activity"/>
    <property type="evidence" value="ECO:0007669"/>
    <property type="project" value="InterPro"/>
</dbReference>
<accession>A0A2H6K9R8</accession>
<keyword evidence="5 7" id="KW-1133">Transmembrane helix</keyword>
<dbReference type="SUPFAM" id="SSF52540">
    <property type="entry name" value="P-loop containing nucleoside triphosphate hydrolases"/>
    <property type="match status" value="1"/>
</dbReference>
<dbReference type="PANTHER" id="PTHR43394:SF1">
    <property type="entry name" value="ATP-BINDING CASSETTE SUB-FAMILY B MEMBER 10, MITOCHONDRIAL"/>
    <property type="match status" value="1"/>
</dbReference>
<dbReference type="PANTHER" id="PTHR43394">
    <property type="entry name" value="ATP-DEPENDENT PERMEASE MDL1, MITOCHONDRIAL"/>
    <property type="match status" value="1"/>
</dbReference>
<evidence type="ECO:0000256" key="3">
    <source>
        <dbReference type="ARBA" id="ARBA00022741"/>
    </source>
</evidence>
<keyword evidence="3" id="KW-0547">Nucleotide-binding</keyword>
<comment type="subcellular location">
    <subcellularLocation>
        <location evidence="1">Membrane</location>
        <topology evidence="1">Multi-pass membrane protein</topology>
    </subcellularLocation>
</comment>
<gene>
    <name evidence="10" type="ORF">BOVATA_012290</name>
</gene>
<dbReference type="InterPro" id="IPR003593">
    <property type="entry name" value="AAA+_ATPase"/>
</dbReference>
<feature type="domain" description="ABC transmembrane type-1" evidence="9">
    <location>
        <begin position="44"/>
        <end position="346"/>
    </location>
</feature>
<dbReference type="InterPro" id="IPR036640">
    <property type="entry name" value="ABC1_TM_sf"/>
</dbReference>
<dbReference type="PROSITE" id="PS50893">
    <property type="entry name" value="ABC_TRANSPORTER_2"/>
    <property type="match status" value="1"/>
</dbReference>
<evidence type="ECO:0000256" key="4">
    <source>
        <dbReference type="ARBA" id="ARBA00022840"/>
    </source>
</evidence>
<evidence type="ECO:0000313" key="11">
    <source>
        <dbReference type="Proteomes" id="UP000236319"/>
    </source>
</evidence>
<dbReference type="SUPFAM" id="SSF90123">
    <property type="entry name" value="ABC transporter transmembrane region"/>
    <property type="match status" value="1"/>
</dbReference>
<dbReference type="GO" id="GO:0015421">
    <property type="term" value="F:ABC-type oligopeptide transporter activity"/>
    <property type="evidence" value="ECO:0007669"/>
    <property type="project" value="TreeGrafter"/>
</dbReference>
<feature type="transmembrane region" description="Helical" evidence="7">
    <location>
        <begin position="211"/>
        <end position="232"/>
    </location>
</feature>
<evidence type="ECO:0000256" key="7">
    <source>
        <dbReference type="SAM" id="Phobius"/>
    </source>
</evidence>
<evidence type="ECO:0000256" key="1">
    <source>
        <dbReference type="ARBA" id="ARBA00004141"/>
    </source>
</evidence>
<dbReference type="GO" id="GO:0005524">
    <property type="term" value="F:ATP binding"/>
    <property type="evidence" value="ECO:0007669"/>
    <property type="project" value="UniProtKB-KW"/>
</dbReference>
<evidence type="ECO:0000259" key="8">
    <source>
        <dbReference type="PROSITE" id="PS50893"/>
    </source>
</evidence>
<dbReference type="OrthoDB" id="6500128at2759"/>
<keyword evidence="4" id="KW-0067">ATP-binding</keyword>
<keyword evidence="6 7" id="KW-0472">Membrane</keyword>
<protein>
    <submittedName>
        <fullName evidence="10">ABC transporter</fullName>
    </submittedName>
</protein>
<dbReference type="Gene3D" id="3.40.50.300">
    <property type="entry name" value="P-loop containing nucleotide triphosphate hydrolases"/>
    <property type="match status" value="1"/>
</dbReference>
<dbReference type="GO" id="GO:0016020">
    <property type="term" value="C:membrane"/>
    <property type="evidence" value="ECO:0007669"/>
    <property type="project" value="UniProtKB-SubCell"/>
</dbReference>
<dbReference type="Proteomes" id="UP000236319">
    <property type="component" value="Unassembled WGS sequence"/>
</dbReference>
<dbReference type="AlphaFoldDB" id="A0A2H6K9R8"/>
<comment type="caution">
    <text evidence="10">The sequence shown here is derived from an EMBL/GenBank/DDBJ whole genome shotgun (WGS) entry which is preliminary data.</text>
</comment>
<dbReference type="VEuPathDB" id="PiroplasmaDB:BOVATA_012290"/>
<dbReference type="InterPro" id="IPR027417">
    <property type="entry name" value="P-loop_NTPase"/>
</dbReference>
<dbReference type="GeneID" id="39873506"/>
<dbReference type="SMART" id="SM00382">
    <property type="entry name" value="AAA"/>
    <property type="match status" value="1"/>
</dbReference>
<keyword evidence="2 7" id="KW-0812">Transmembrane</keyword>